<evidence type="ECO:0000256" key="11">
    <source>
        <dbReference type="ARBA" id="ARBA00042864"/>
    </source>
</evidence>
<dbReference type="InterPro" id="IPR037123">
    <property type="entry name" value="PRibGlycinamide_synth_C_sf"/>
</dbReference>
<dbReference type="InterPro" id="IPR020559">
    <property type="entry name" value="PRibGlycinamide_synth_CS"/>
</dbReference>
<dbReference type="GO" id="GO:0004637">
    <property type="term" value="F:phosphoribosylamine-glycine ligase activity"/>
    <property type="evidence" value="ECO:0007669"/>
    <property type="project" value="UniProtKB-UniRule"/>
</dbReference>
<dbReference type="Gene3D" id="3.30.1490.20">
    <property type="entry name" value="ATP-grasp fold, A domain"/>
    <property type="match status" value="1"/>
</dbReference>
<evidence type="ECO:0000313" key="15">
    <source>
        <dbReference type="EMBL" id="RIJ22119.1"/>
    </source>
</evidence>
<comment type="cofactor">
    <cofactor evidence="2">
        <name>Mg(2+)</name>
        <dbReference type="ChEBI" id="CHEBI:18420"/>
    </cofactor>
</comment>
<evidence type="ECO:0000256" key="3">
    <source>
        <dbReference type="ARBA" id="ARBA00005174"/>
    </source>
</evidence>
<keyword evidence="5 12" id="KW-0436">Ligase</keyword>
<evidence type="ECO:0000256" key="8">
    <source>
        <dbReference type="ARBA" id="ARBA00022840"/>
    </source>
</evidence>
<dbReference type="EMBL" id="QWGB01000007">
    <property type="protein sequence ID" value="RIJ22119.1"/>
    <property type="molecule type" value="Genomic_DNA"/>
</dbReference>
<evidence type="ECO:0000256" key="6">
    <source>
        <dbReference type="ARBA" id="ARBA00022741"/>
    </source>
</evidence>
<dbReference type="SMART" id="SM01209">
    <property type="entry name" value="GARS_A"/>
    <property type="match status" value="1"/>
</dbReference>
<evidence type="ECO:0000256" key="10">
    <source>
        <dbReference type="ARBA" id="ARBA00042242"/>
    </source>
</evidence>
<dbReference type="AlphaFoldDB" id="A0A399QXS6"/>
<dbReference type="FunFam" id="3.90.600.10:FF:000001">
    <property type="entry name" value="Trifunctional purine biosynthetic protein adenosine-3"/>
    <property type="match status" value="1"/>
</dbReference>
<comment type="similarity">
    <text evidence="9 12">Belongs to the GARS family.</text>
</comment>
<dbReference type="InterPro" id="IPR016185">
    <property type="entry name" value="PreATP-grasp_dom_sf"/>
</dbReference>
<dbReference type="SUPFAM" id="SSF56059">
    <property type="entry name" value="Glutathione synthetase ATP-binding domain-like"/>
    <property type="match status" value="1"/>
</dbReference>
<sequence>MKVLILGSGGREHALVWKIAQSPLVDEVFSAPGNPGMDKVGPCFDLDPTDLTAVQELALQITPDLIIIGPEAPLAAGASDALRARGFDVFGPSQQAAQLESSKGFAKDLMKKYGVPTAEYGRFSDLTEALDYLETIEGPYVIKADGLASGKGVVIVESQDEAENTVEEFMTGKFGDASAEIVIEEFMTGEEASIFVMTDGEGAIYLPAAQDHKRVGDGDVGPNTGGMGAYAPAPIVDARIMELVQTLIVEPMLSGMADDGMPYQGVLYVGIMVTESGPKVVEFNARFGDPECQALMAGLPGDIVPALLVCSTGGLVSSHASLCEMMGLSDFRPSATVVIAAEGYPDKPVKGTIIKGVDGADRIEGVTVFHAGTDINDKNEMVAAGGRVLGVTATGDSLKAAIDKAYEGVGAIDWPGGFFRNDIGHRALK</sequence>
<evidence type="ECO:0000313" key="16">
    <source>
        <dbReference type="Proteomes" id="UP000265431"/>
    </source>
</evidence>
<dbReference type="InterPro" id="IPR011761">
    <property type="entry name" value="ATP-grasp"/>
</dbReference>
<dbReference type="Gene3D" id="3.30.470.20">
    <property type="entry name" value="ATP-grasp fold, B domain"/>
    <property type="match status" value="1"/>
</dbReference>
<dbReference type="InterPro" id="IPR020561">
    <property type="entry name" value="PRibGlycinamid_synth_ATP-grasp"/>
</dbReference>
<comment type="caution">
    <text evidence="15">The sequence shown here is derived from an EMBL/GenBank/DDBJ whole genome shotgun (WGS) entry which is preliminary data.</text>
</comment>
<comment type="cofactor">
    <cofactor evidence="1">
        <name>Mn(2+)</name>
        <dbReference type="ChEBI" id="CHEBI:29035"/>
    </cofactor>
</comment>
<dbReference type="GO" id="GO:0046872">
    <property type="term" value="F:metal ion binding"/>
    <property type="evidence" value="ECO:0007669"/>
    <property type="project" value="InterPro"/>
</dbReference>
<dbReference type="NCBIfam" id="TIGR00877">
    <property type="entry name" value="purD"/>
    <property type="match status" value="1"/>
</dbReference>
<keyword evidence="6 13" id="KW-0547">Nucleotide-binding</keyword>
<dbReference type="Pfam" id="PF02844">
    <property type="entry name" value="GARS_N"/>
    <property type="match status" value="1"/>
</dbReference>
<dbReference type="GO" id="GO:0006189">
    <property type="term" value="P:'de novo' IMP biosynthetic process"/>
    <property type="evidence" value="ECO:0007669"/>
    <property type="project" value="UniProtKB-UniRule"/>
</dbReference>
<evidence type="ECO:0000256" key="4">
    <source>
        <dbReference type="ARBA" id="ARBA00013255"/>
    </source>
</evidence>
<dbReference type="SUPFAM" id="SSF51246">
    <property type="entry name" value="Rudiment single hybrid motif"/>
    <property type="match status" value="1"/>
</dbReference>
<dbReference type="PANTHER" id="PTHR43472:SF1">
    <property type="entry name" value="PHOSPHORIBOSYLAMINE--GLYCINE LIGASE, CHLOROPLASTIC"/>
    <property type="match status" value="1"/>
</dbReference>
<evidence type="ECO:0000256" key="5">
    <source>
        <dbReference type="ARBA" id="ARBA00022598"/>
    </source>
</evidence>
<dbReference type="HAMAP" id="MF_00138">
    <property type="entry name" value="GARS"/>
    <property type="match status" value="1"/>
</dbReference>
<proteinExistence type="inferred from homology"/>
<dbReference type="PANTHER" id="PTHR43472">
    <property type="entry name" value="PHOSPHORIBOSYLAMINE--GLYCINE LIGASE"/>
    <property type="match status" value="1"/>
</dbReference>
<dbReference type="Proteomes" id="UP000265431">
    <property type="component" value="Unassembled WGS sequence"/>
</dbReference>
<gene>
    <name evidence="12" type="primary">purD</name>
    <name evidence="15" type="ORF">D1224_11170</name>
</gene>
<organism evidence="15 16">
    <name type="scientific">Henriciella barbarensis</name>
    <dbReference type="NCBI Taxonomy" id="86342"/>
    <lineage>
        <taxon>Bacteria</taxon>
        <taxon>Pseudomonadati</taxon>
        <taxon>Pseudomonadota</taxon>
        <taxon>Alphaproteobacteria</taxon>
        <taxon>Hyphomonadales</taxon>
        <taxon>Hyphomonadaceae</taxon>
        <taxon>Henriciella</taxon>
    </lineage>
</organism>
<dbReference type="Gene3D" id="3.90.600.10">
    <property type="entry name" value="Phosphoribosylglycinamide synthetase, C-terminal domain"/>
    <property type="match status" value="1"/>
</dbReference>
<dbReference type="EC" id="6.3.4.13" evidence="4 12"/>
<dbReference type="Pfam" id="PF02843">
    <property type="entry name" value="GARS_C"/>
    <property type="match status" value="1"/>
</dbReference>
<evidence type="ECO:0000259" key="14">
    <source>
        <dbReference type="PROSITE" id="PS50975"/>
    </source>
</evidence>
<dbReference type="SUPFAM" id="SSF52440">
    <property type="entry name" value="PreATP-grasp domain"/>
    <property type="match status" value="1"/>
</dbReference>
<evidence type="ECO:0000256" key="7">
    <source>
        <dbReference type="ARBA" id="ARBA00022755"/>
    </source>
</evidence>
<accession>A0A399QXS6</accession>
<evidence type="ECO:0000256" key="13">
    <source>
        <dbReference type="PROSITE-ProRule" id="PRU00409"/>
    </source>
</evidence>
<dbReference type="InterPro" id="IPR020562">
    <property type="entry name" value="PRibGlycinamide_synth_N"/>
</dbReference>
<keyword evidence="7 12" id="KW-0658">Purine biosynthesis</keyword>
<dbReference type="GO" id="GO:0005524">
    <property type="term" value="F:ATP binding"/>
    <property type="evidence" value="ECO:0007669"/>
    <property type="project" value="UniProtKB-UniRule"/>
</dbReference>
<keyword evidence="16" id="KW-1185">Reference proteome</keyword>
<dbReference type="InterPro" id="IPR013815">
    <property type="entry name" value="ATP_grasp_subdomain_1"/>
</dbReference>
<dbReference type="InterPro" id="IPR000115">
    <property type="entry name" value="PRibGlycinamide_synth"/>
</dbReference>
<name>A0A399QXS6_9PROT</name>
<keyword evidence="8 13" id="KW-0067">ATP-binding</keyword>
<feature type="domain" description="ATP-grasp" evidence="14">
    <location>
        <begin position="107"/>
        <end position="312"/>
    </location>
</feature>
<dbReference type="PROSITE" id="PS00184">
    <property type="entry name" value="GARS"/>
    <property type="match status" value="1"/>
</dbReference>
<comment type="catalytic activity">
    <reaction evidence="12">
        <text>5-phospho-beta-D-ribosylamine + glycine + ATP = N(1)-(5-phospho-beta-D-ribosyl)glycinamide + ADP + phosphate + H(+)</text>
        <dbReference type="Rhea" id="RHEA:17453"/>
        <dbReference type="ChEBI" id="CHEBI:15378"/>
        <dbReference type="ChEBI" id="CHEBI:30616"/>
        <dbReference type="ChEBI" id="CHEBI:43474"/>
        <dbReference type="ChEBI" id="CHEBI:57305"/>
        <dbReference type="ChEBI" id="CHEBI:58681"/>
        <dbReference type="ChEBI" id="CHEBI:143788"/>
        <dbReference type="ChEBI" id="CHEBI:456216"/>
        <dbReference type="EC" id="6.3.4.13"/>
    </reaction>
</comment>
<evidence type="ECO:0000256" key="1">
    <source>
        <dbReference type="ARBA" id="ARBA00001936"/>
    </source>
</evidence>
<dbReference type="OrthoDB" id="9807240at2"/>
<dbReference type="InterPro" id="IPR011054">
    <property type="entry name" value="Rudment_hybrid_motif"/>
</dbReference>
<evidence type="ECO:0000256" key="9">
    <source>
        <dbReference type="ARBA" id="ARBA00038345"/>
    </source>
</evidence>
<dbReference type="GO" id="GO:0009113">
    <property type="term" value="P:purine nucleobase biosynthetic process"/>
    <property type="evidence" value="ECO:0007669"/>
    <property type="project" value="InterPro"/>
</dbReference>
<evidence type="ECO:0000256" key="12">
    <source>
        <dbReference type="HAMAP-Rule" id="MF_00138"/>
    </source>
</evidence>
<dbReference type="RefSeq" id="WP_119380263.1">
    <property type="nucleotide sequence ID" value="NZ_QWGB01000007.1"/>
</dbReference>
<dbReference type="Pfam" id="PF01071">
    <property type="entry name" value="GARS_A"/>
    <property type="match status" value="1"/>
</dbReference>
<dbReference type="Gene3D" id="3.40.50.20">
    <property type="match status" value="1"/>
</dbReference>
<protein>
    <recommendedName>
        <fullName evidence="4 12">Phosphoribosylamine--glycine ligase</fullName>
        <ecNumber evidence="4 12">6.3.4.13</ecNumber>
    </recommendedName>
    <alternativeName>
        <fullName evidence="12">GARS</fullName>
    </alternativeName>
    <alternativeName>
        <fullName evidence="10 12">Glycinamide ribonucleotide synthetase</fullName>
    </alternativeName>
    <alternativeName>
        <fullName evidence="11 12">Phosphoribosylglycinamide synthetase</fullName>
    </alternativeName>
</protein>
<dbReference type="PROSITE" id="PS50975">
    <property type="entry name" value="ATP_GRASP"/>
    <property type="match status" value="1"/>
</dbReference>
<comment type="pathway">
    <text evidence="3 12">Purine metabolism; IMP biosynthesis via de novo pathway; N(1)-(5-phospho-D-ribosyl)glycinamide from 5-phospho-alpha-D-ribose 1-diphosphate: step 2/2.</text>
</comment>
<dbReference type="InterPro" id="IPR020560">
    <property type="entry name" value="PRibGlycinamide_synth_C-dom"/>
</dbReference>
<dbReference type="SMART" id="SM01210">
    <property type="entry name" value="GARS_C"/>
    <property type="match status" value="1"/>
</dbReference>
<dbReference type="UniPathway" id="UPA00074">
    <property type="reaction ID" value="UER00125"/>
</dbReference>
<evidence type="ECO:0000256" key="2">
    <source>
        <dbReference type="ARBA" id="ARBA00001946"/>
    </source>
</evidence>
<reference evidence="15 16" key="1">
    <citation type="submission" date="2018-08" db="EMBL/GenBank/DDBJ databases">
        <title>Henriciella mobilis sp. nov., isolated from seawater.</title>
        <authorList>
            <person name="Cheng H."/>
            <person name="Wu Y.-H."/>
            <person name="Xu X.-W."/>
            <person name="Guo L.-L."/>
        </authorList>
    </citation>
    <scope>NUCLEOTIDE SEQUENCE [LARGE SCALE GENOMIC DNA]</scope>
    <source>
        <strain evidence="15 16">CCUG66934</strain>
    </source>
</reference>